<name>A0A0D6PF33_9PROT</name>
<dbReference type="GO" id="GO:0000162">
    <property type="term" value="P:L-tryptophan biosynthetic process"/>
    <property type="evidence" value="ECO:0007669"/>
    <property type="project" value="UniProtKB-UniRule"/>
</dbReference>
<dbReference type="InterPro" id="IPR044643">
    <property type="entry name" value="TrpF_fam"/>
</dbReference>
<dbReference type="NCBIfam" id="NF002295">
    <property type="entry name" value="PRK01222.1-1"/>
    <property type="match status" value="1"/>
</dbReference>
<comment type="similarity">
    <text evidence="9">Belongs to the TrpF family.</text>
</comment>
<keyword evidence="6 9" id="KW-0822">Tryptophan biosynthesis</keyword>
<sequence>MSRLVKICGIKDAAGFDAVVKAGADYVGFVFFPPSPRYVTSVAAKLLSERYAGGPKRVGLFVNPSLGEVDDILRNVSLDVLQVHGAPDLVAALRDRFGRPVWRQVGVESVSDFPAPDEVADGFIVEAKPPKSATRPGGNAVRANWDLLSRFRPAKPWLLAGGLKPGNVADGLRQTGAPGADVSSGVERAPGEKDPDLIKAFVAAVRGV</sequence>
<keyword evidence="12" id="KW-1185">Reference proteome</keyword>
<evidence type="ECO:0000256" key="7">
    <source>
        <dbReference type="ARBA" id="ARBA00023141"/>
    </source>
</evidence>
<dbReference type="PANTHER" id="PTHR42894">
    <property type="entry name" value="N-(5'-PHOSPHORIBOSYL)ANTHRANILATE ISOMERASE"/>
    <property type="match status" value="1"/>
</dbReference>
<dbReference type="InterPro" id="IPR011060">
    <property type="entry name" value="RibuloseP-bd_barrel"/>
</dbReference>
<comment type="caution">
    <text evidence="11">The sequence shown here is derived from an EMBL/GenBank/DDBJ whole genome shotgun (WGS) entry which is preliminary data.</text>
</comment>
<evidence type="ECO:0000259" key="10">
    <source>
        <dbReference type="Pfam" id="PF00697"/>
    </source>
</evidence>
<dbReference type="OrthoDB" id="9796196at2"/>
<dbReference type="EC" id="5.3.1.24" evidence="3 9"/>
<organism evidence="11 12">
    <name type="scientific">Acidocella aminolytica 101 = DSM 11237</name>
    <dbReference type="NCBI Taxonomy" id="1120923"/>
    <lineage>
        <taxon>Bacteria</taxon>
        <taxon>Pseudomonadati</taxon>
        <taxon>Pseudomonadota</taxon>
        <taxon>Alphaproteobacteria</taxon>
        <taxon>Acetobacterales</taxon>
        <taxon>Acidocellaceae</taxon>
        <taxon>Acidocella</taxon>
    </lineage>
</organism>
<dbReference type="SUPFAM" id="SSF51366">
    <property type="entry name" value="Ribulose-phoshate binding barrel"/>
    <property type="match status" value="1"/>
</dbReference>
<dbReference type="EMBL" id="BANC01000041">
    <property type="protein sequence ID" value="GAN80272.1"/>
    <property type="molecule type" value="Genomic_DNA"/>
</dbReference>
<dbReference type="InterPro" id="IPR013785">
    <property type="entry name" value="Aldolase_TIM"/>
</dbReference>
<evidence type="ECO:0000256" key="2">
    <source>
        <dbReference type="ARBA" id="ARBA00004664"/>
    </source>
</evidence>
<protein>
    <recommendedName>
        <fullName evidence="4 9">N-(5'-phosphoribosyl)anthranilate isomerase</fullName>
        <shortName evidence="9">PRAI</shortName>
        <ecNumber evidence="3 9">5.3.1.24</ecNumber>
    </recommendedName>
</protein>
<dbReference type="GO" id="GO:0004640">
    <property type="term" value="F:phosphoribosylanthranilate isomerase activity"/>
    <property type="evidence" value="ECO:0007669"/>
    <property type="project" value="UniProtKB-UniRule"/>
</dbReference>
<dbReference type="Proteomes" id="UP000032668">
    <property type="component" value="Unassembled WGS sequence"/>
</dbReference>
<proteinExistence type="inferred from homology"/>
<evidence type="ECO:0000256" key="6">
    <source>
        <dbReference type="ARBA" id="ARBA00022822"/>
    </source>
</evidence>
<dbReference type="Pfam" id="PF00697">
    <property type="entry name" value="PRAI"/>
    <property type="match status" value="1"/>
</dbReference>
<dbReference type="InterPro" id="IPR001240">
    <property type="entry name" value="PRAI_dom"/>
</dbReference>
<keyword evidence="7 9" id="KW-0057">Aromatic amino acid biosynthesis</keyword>
<evidence type="ECO:0000256" key="1">
    <source>
        <dbReference type="ARBA" id="ARBA00001164"/>
    </source>
</evidence>
<evidence type="ECO:0000256" key="9">
    <source>
        <dbReference type="HAMAP-Rule" id="MF_00135"/>
    </source>
</evidence>
<evidence type="ECO:0000313" key="11">
    <source>
        <dbReference type="EMBL" id="GAN80272.1"/>
    </source>
</evidence>
<reference evidence="11 12" key="1">
    <citation type="submission" date="2012-11" db="EMBL/GenBank/DDBJ databases">
        <title>Whole genome sequence of Acidocella aminolytica 101 = DSM 11237.</title>
        <authorList>
            <person name="Azuma Y."/>
            <person name="Higashiura N."/>
            <person name="Hirakawa H."/>
            <person name="Matsushita K."/>
        </authorList>
    </citation>
    <scope>NUCLEOTIDE SEQUENCE [LARGE SCALE GENOMIC DNA]</scope>
    <source>
        <strain evidence="12">101 / DSM 11237</strain>
    </source>
</reference>
<comment type="catalytic activity">
    <reaction evidence="1 9">
        <text>N-(5-phospho-beta-D-ribosyl)anthranilate = 1-(2-carboxyphenylamino)-1-deoxy-D-ribulose 5-phosphate</text>
        <dbReference type="Rhea" id="RHEA:21540"/>
        <dbReference type="ChEBI" id="CHEBI:18277"/>
        <dbReference type="ChEBI" id="CHEBI:58613"/>
        <dbReference type="EC" id="5.3.1.24"/>
    </reaction>
</comment>
<dbReference type="UniPathway" id="UPA00035">
    <property type="reaction ID" value="UER00042"/>
</dbReference>
<evidence type="ECO:0000313" key="12">
    <source>
        <dbReference type="Proteomes" id="UP000032668"/>
    </source>
</evidence>
<keyword evidence="8 9" id="KW-0413">Isomerase</keyword>
<dbReference type="PANTHER" id="PTHR42894:SF1">
    <property type="entry name" value="N-(5'-PHOSPHORIBOSYL)ANTHRANILATE ISOMERASE"/>
    <property type="match status" value="1"/>
</dbReference>
<feature type="domain" description="N-(5'phosphoribosyl) anthranilate isomerase (PRAI)" evidence="10">
    <location>
        <begin position="5"/>
        <end position="203"/>
    </location>
</feature>
<dbReference type="RefSeq" id="WP_048878694.1">
    <property type="nucleotide sequence ID" value="NZ_BANC01000041.1"/>
</dbReference>
<dbReference type="AlphaFoldDB" id="A0A0D6PF33"/>
<accession>A0A0D6PF33</accession>
<dbReference type="Gene3D" id="3.20.20.70">
    <property type="entry name" value="Aldolase class I"/>
    <property type="match status" value="1"/>
</dbReference>
<evidence type="ECO:0000256" key="3">
    <source>
        <dbReference type="ARBA" id="ARBA00012572"/>
    </source>
</evidence>
<evidence type="ECO:0000256" key="5">
    <source>
        <dbReference type="ARBA" id="ARBA00022605"/>
    </source>
</evidence>
<dbReference type="CDD" id="cd00405">
    <property type="entry name" value="PRAI"/>
    <property type="match status" value="1"/>
</dbReference>
<gene>
    <name evidence="9" type="primary">trpF</name>
    <name evidence="11" type="ORF">Aam_041_039</name>
</gene>
<comment type="pathway">
    <text evidence="2 9">Amino-acid biosynthesis; L-tryptophan biosynthesis; L-tryptophan from chorismate: step 3/5.</text>
</comment>
<dbReference type="HAMAP" id="MF_00135">
    <property type="entry name" value="PRAI"/>
    <property type="match status" value="1"/>
</dbReference>
<evidence type="ECO:0000256" key="4">
    <source>
        <dbReference type="ARBA" id="ARBA00022272"/>
    </source>
</evidence>
<evidence type="ECO:0000256" key="8">
    <source>
        <dbReference type="ARBA" id="ARBA00023235"/>
    </source>
</evidence>
<dbReference type="STRING" id="1120923.SAMN02746095_01617"/>
<keyword evidence="5 9" id="KW-0028">Amino-acid biosynthesis</keyword>